<comment type="caution">
    <text evidence="1">The sequence shown here is derived from an EMBL/GenBank/DDBJ whole genome shotgun (WGS) entry which is preliminary data.</text>
</comment>
<accession>A0ABS8VFU0</accession>
<name>A0ABS8VFU0_DATST</name>
<protein>
    <submittedName>
        <fullName evidence="1">Uncharacterized protein</fullName>
    </submittedName>
</protein>
<proteinExistence type="predicted"/>
<sequence>PSSAATVTFPLLRTRYRSQKTAAADPAVNSPIRYGETPTVTTVSLQRISYH</sequence>
<dbReference type="EMBL" id="JACEIK010004693">
    <property type="protein sequence ID" value="MCD9646168.1"/>
    <property type="molecule type" value="Genomic_DNA"/>
</dbReference>
<organism evidence="1 2">
    <name type="scientific">Datura stramonium</name>
    <name type="common">Jimsonweed</name>
    <name type="synonym">Common thornapple</name>
    <dbReference type="NCBI Taxonomy" id="4076"/>
    <lineage>
        <taxon>Eukaryota</taxon>
        <taxon>Viridiplantae</taxon>
        <taxon>Streptophyta</taxon>
        <taxon>Embryophyta</taxon>
        <taxon>Tracheophyta</taxon>
        <taxon>Spermatophyta</taxon>
        <taxon>Magnoliopsida</taxon>
        <taxon>eudicotyledons</taxon>
        <taxon>Gunneridae</taxon>
        <taxon>Pentapetalae</taxon>
        <taxon>asterids</taxon>
        <taxon>lamiids</taxon>
        <taxon>Solanales</taxon>
        <taxon>Solanaceae</taxon>
        <taxon>Solanoideae</taxon>
        <taxon>Datureae</taxon>
        <taxon>Datura</taxon>
    </lineage>
</organism>
<feature type="non-terminal residue" evidence="1">
    <location>
        <position position="1"/>
    </location>
</feature>
<keyword evidence="2" id="KW-1185">Reference proteome</keyword>
<evidence type="ECO:0000313" key="2">
    <source>
        <dbReference type="Proteomes" id="UP000823775"/>
    </source>
</evidence>
<dbReference type="Proteomes" id="UP000823775">
    <property type="component" value="Unassembled WGS sequence"/>
</dbReference>
<reference evidence="1 2" key="1">
    <citation type="journal article" date="2021" name="BMC Genomics">
        <title>Datura genome reveals duplications of psychoactive alkaloid biosynthetic genes and high mutation rate following tissue culture.</title>
        <authorList>
            <person name="Rajewski A."/>
            <person name="Carter-House D."/>
            <person name="Stajich J."/>
            <person name="Litt A."/>
        </authorList>
    </citation>
    <scope>NUCLEOTIDE SEQUENCE [LARGE SCALE GENOMIC DNA]</scope>
    <source>
        <strain evidence="1">AR-01</strain>
    </source>
</reference>
<gene>
    <name evidence="1" type="ORF">HAX54_035753</name>
</gene>
<evidence type="ECO:0000313" key="1">
    <source>
        <dbReference type="EMBL" id="MCD9646168.1"/>
    </source>
</evidence>